<dbReference type="Proteomes" id="UP000178184">
    <property type="component" value="Unassembled WGS sequence"/>
</dbReference>
<dbReference type="PANTHER" id="PTHR37953">
    <property type="entry name" value="UPF0127 PROTEIN MJ1496"/>
    <property type="match status" value="1"/>
</dbReference>
<dbReference type="Pfam" id="PF02643">
    <property type="entry name" value="DUF192"/>
    <property type="match status" value="1"/>
</dbReference>
<evidence type="ECO:0000256" key="1">
    <source>
        <dbReference type="SAM" id="Phobius"/>
    </source>
</evidence>
<comment type="caution">
    <text evidence="2">The sequence shown here is derived from an EMBL/GenBank/DDBJ whole genome shotgun (WGS) entry which is preliminary data.</text>
</comment>
<dbReference type="InterPro" id="IPR003795">
    <property type="entry name" value="DUF192"/>
</dbReference>
<dbReference type="InterPro" id="IPR038695">
    <property type="entry name" value="Saro_0823-like_sf"/>
</dbReference>
<feature type="transmembrane region" description="Helical" evidence="1">
    <location>
        <begin position="6"/>
        <end position="22"/>
    </location>
</feature>
<dbReference type="AlphaFoldDB" id="A0A1F6WR09"/>
<dbReference type="EMBL" id="MFUO01000003">
    <property type="protein sequence ID" value="OGI84286.1"/>
    <property type="molecule type" value="Genomic_DNA"/>
</dbReference>
<keyword evidence="1" id="KW-1133">Transmembrane helix</keyword>
<organism evidence="2 3">
    <name type="scientific">Candidatus Nomurabacteria bacterium RIFCSPLOWO2_01_FULL_33_17</name>
    <dbReference type="NCBI Taxonomy" id="1801764"/>
    <lineage>
        <taxon>Bacteria</taxon>
        <taxon>Candidatus Nomuraibacteriota</taxon>
    </lineage>
</organism>
<sequence length="146" mass="16985">MKKIIIFVFLALILGFLFYFFKNDLLKEKVKKIYTPNKIYNVLIAKDLEERRLGLSYTKSLDINTVVLFDLGAPGNYGFWMKDMNYPLDIVFLDENMFVISFIDDADPSSYPRIFYPQSPASFAIEMNAGERMISGLAKNIKVYYK</sequence>
<keyword evidence="1" id="KW-0812">Transmembrane</keyword>
<evidence type="ECO:0008006" key="4">
    <source>
        <dbReference type="Google" id="ProtNLM"/>
    </source>
</evidence>
<keyword evidence="1" id="KW-0472">Membrane</keyword>
<gene>
    <name evidence="2" type="ORF">A2903_03050</name>
</gene>
<evidence type="ECO:0000313" key="3">
    <source>
        <dbReference type="Proteomes" id="UP000178184"/>
    </source>
</evidence>
<evidence type="ECO:0000313" key="2">
    <source>
        <dbReference type="EMBL" id="OGI84286.1"/>
    </source>
</evidence>
<proteinExistence type="predicted"/>
<dbReference type="Gene3D" id="2.60.120.1140">
    <property type="entry name" value="Protein of unknown function DUF192"/>
    <property type="match status" value="1"/>
</dbReference>
<dbReference type="PANTHER" id="PTHR37953:SF1">
    <property type="entry name" value="UPF0127 PROTEIN MJ1496"/>
    <property type="match status" value="1"/>
</dbReference>
<accession>A0A1F6WR09</accession>
<name>A0A1F6WR09_9BACT</name>
<protein>
    <recommendedName>
        <fullName evidence="4">DUF192 domain-containing protein</fullName>
    </recommendedName>
</protein>
<reference evidence="2 3" key="1">
    <citation type="journal article" date="2016" name="Nat. Commun.">
        <title>Thousands of microbial genomes shed light on interconnected biogeochemical processes in an aquifer system.</title>
        <authorList>
            <person name="Anantharaman K."/>
            <person name="Brown C.T."/>
            <person name="Hug L.A."/>
            <person name="Sharon I."/>
            <person name="Castelle C.J."/>
            <person name="Probst A.J."/>
            <person name="Thomas B.C."/>
            <person name="Singh A."/>
            <person name="Wilkins M.J."/>
            <person name="Karaoz U."/>
            <person name="Brodie E.L."/>
            <person name="Williams K.H."/>
            <person name="Hubbard S.S."/>
            <person name="Banfield J.F."/>
        </authorList>
    </citation>
    <scope>NUCLEOTIDE SEQUENCE [LARGE SCALE GENOMIC DNA]</scope>
</reference>